<protein>
    <recommendedName>
        <fullName evidence="6">Ig-like domain-containing protein</fullName>
    </recommendedName>
</protein>
<feature type="region of interest" description="Disordered" evidence="1">
    <location>
        <begin position="307"/>
        <end position="343"/>
    </location>
</feature>
<feature type="transmembrane region" description="Helical" evidence="2">
    <location>
        <begin position="235"/>
        <end position="259"/>
    </location>
</feature>
<accession>A0A6J8DMK6</accession>
<evidence type="ECO:0000256" key="2">
    <source>
        <dbReference type="SAM" id="Phobius"/>
    </source>
</evidence>
<evidence type="ECO:0008006" key="6">
    <source>
        <dbReference type="Google" id="ProtNLM"/>
    </source>
</evidence>
<sequence>MDTTLLMLMVLICMQSSTACTQQSSKIYWKEIDYPIILGRNVTLFCNTSAVGTRKTTWMKESDVILHQGLSFYPDKYTGKEVTDGSTLTIVDTTITDFNISYTCLSDVHSYDNVLTINTTNFISIPQYTDTIWTILDQQVFVQINLTSVFPVPNCSVNINDIILLTIQQQSFHILDLFYHGTLNITSRTQEKICERNLTVVCDFGFSYSDVIATKVLQNCNVTNQMYNSYDFEHVWIIIGTFVSGFFLFIITTVCLGFICSSEKRGGHRHALCRKNICYMLCCHFLSHRCNKVCKMIGVFPEKYTATGRSEGSDSNSEFGRKRTERKRKQKSDEQTNNKRINLLTDQKEHAVIEIDVYN</sequence>
<keyword evidence="2" id="KW-0472">Membrane</keyword>
<feature type="compositionally biased region" description="Polar residues" evidence="1">
    <location>
        <begin position="307"/>
        <end position="318"/>
    </location>
</feature>
<dbReference type="InterPro" id="IPR013783">
    <property type="entry name" value="Ig-like_fold"/>
</dbReference>
<feature type="signal peptide" evidence="3">
    <location>
        <begin position="1"/>
        <end position="19"/>
    </location>
</feature>
<dbReference type="AlphaFoldDB" id="A0A6J8DMK6"/>
<keyword evidence="5" id="KW-1185">Reference proteome</keyword>
<keyword evidence="3" id="KW-0732">Signal</keyword>
<evidence type="ECO:0000313" key="4">
    <source>
        <dbReference type="EMBL" id="CAC5408110.1"/>
    </source>
</evidence>
<evidence type="ECO:0000256" key="1">
    <source>
        <dbReference type="SAM" id="MobiDB-lite"/>
    </source>
</evidence>
<keyword evidence="2" id="KW-1133">Transmembrane helix</keyword>
<organism evidence="4 5">
    <name type="scientific">Mytilus coruscus</name>
    <name type="common">Sea mussel</name>
    <dbReference type="NCBI Taxonomy" id="42192"/>
    <lineage>
        <taxon>Eukaryota</taxon>
        <taxon>Metazoa</taxon>
        <taxon>Spiralia</taxon>
        <taxon>Lophotrochozoa</taxon>
        <taxon>Mollusca</taxon>
        <taxon>Bivalvia</taxon>
        <taxon>Autobranchia</taxon>
        <taxon>Pteriomorphia</taxon>
        <taxon>Mytilida</taxon>
        <taxon>Mytiloidea</taxon>
        <taxon>Mytilidae</taxon>
        <taxon>Mytilinae</taxon>
        <taxon>Mytilus</taxon>
    </lineage>
</organism>
<gene>
    <name evidence="4" type="ORF">MCOR_41521</name>
</gene>
<proteinExistence type="predicted"/>
<dbReference type="Gene3D" id="2.60.40.10">
    <property type="entry name" value="Immunoglobulins"/>
    <property type="match status" value="1"/>
</dbReference>
<evidence type="ECO:0000313" key="5">
    <source>
        <dbReference type="Proteomes" id="UP000507470"/>
    </source>
</evidence>
<dbReference type="SUPFAM" id="SSF48726">
    <property type="entry name" value="Immunoglobulin"/>
    <property type="match status" value="1"/>
</dbReference>
<evidence type="ECO:0000256" key="3">
    <source>
        <dbReference type="SAM" id="SignalP"/>
    </source>
</evidence>
<reference evidence="4 5" key="1">
    <citation type="submission" date="2020-06" db="EMBL/GenBank/DDBJ databases">
        <authorList>
            <person name="Li R."/>
            <person name="Bekaert M."/>
        </authorList>
    </citation>
    <scope>NUCLEOTIDE SEQUENCE [LARGE SCALE GENOMIC DNA]</scope>
    <source>
        <strain evidence="5">wild</strain>
    </source>
</reference>
<feature type="chain" id="PRO_5027110177" description="Ig-like domain-containing protein" evidence="3">
    <location>
        <begin position="20"/>
        <end position="359"/>
    </location>
</feature>
<dbReference type="OrthoDB" id="6121342at2759"/>
<dbReference type="EMBL" id="CACVKT020007510">
    <property type="protein sequence ID" value="CAC5408110.1"/>
    <property type="molecule type" value="Genomic_DNA"/>
</dbReference>
<name>A0A6J8DMK6_MYTCO</name>
<dbReference type="InterPro" id="IPR036179">
    <property type="entry name" value="Ig-like_dom_sf"/>
</dbReference>
<keyword evidence="2" id="KW-0812">Transmembrane</keyword>
<dbReference type="Proteomes" id="UP000507470">
    <property type="component" value="Unassembled WGS sequence"/>
</dbReference>